<dbReference type="AlphaFoldDB" id="A0A926Y1A8"/>
<protein>
    <submittedName>
        <fullName evidence="2">Uncharacterized protein</fullName>
    </submittedName>
</protein>
<keyword evidence="1" id="KW-1133">Transmembrane helix</keyword>
<keyword evidence="1" id="KW-0472">Membrane</keyword>
<dbReference type="RefSeq" id="WP_190887972.1">
    <property type="nucleotide sequence ID" value="NZ_JACWZY010000012.1"/>
</dbReference>
<gene>
    <name evidence="2" type="ORF">IC229_15835</name>
</gene>
<name>A0A926Y1A8_9BACT</name>
<comment type="caution">
    <text evidence="2">The sequence shown here is derived from an EMBL/GenBank/DDBJ whole genome shotgun (WGS) entry which is preliminary data.</text>
</comment>
<evidence type="ECO:0000256" key="1">
    <source>
        <dbReference type="SAM" id="Phobius"/>
    </source>
</evidence>
<evidence type="ECO:0000313" key="3">
    <source>
        <dbReference type="Proteomes" id="UP000598820"/>
    </source>
</evidence>
<feature type="transmembrane region" description="Helical" evidence="1">
    <location>
        <begin position="20"/>
        <end position="39"/>
    </location>
</feature>
<keyword evidence="1" id="KW-0812">Transmembrane</keyword>
<accession>A0A926Y1A8</accession>
<reference evidence="2" key="1">
    <citation type="submission" date="2020-09" db="EMBL/GenBank/DDBJ databases">
        <authorList>
            <person name="Kim M.K."/>
        </authorList>
    </citation>
    <scope>NUCLEOTIDE SEQUENCE</scope>
    <source>
        <strain evidence="2">BT702</strain>
    </source>
</reference>
<keyword evidence="3" id="KW-1185">Reference proteome</keyword>
<dbReference type="Proteomes" id="UP000598820">
    <property type="component" value="Unassembled WGS sequence"/>
</dbReference>
<evidence type="ECO:0000313" key="2">
    <source>
        <dbReference type="EMBL" id="MBD2702122.1"/>
    </source>
</evidence>
<sequence>MKNLFRSLKLIEIAIFKDILLPIFITMIGVYLGLLVSDWQEDKKDEQLKNQLTATIRQEIRDNQAGLKATVNYHQLLHDSLASWRRLRLPQGEALNRGAKLFGVRGLNPAFLKNAAFQSATSSGVSHLLPYTIYHKINEVYTLQQKVDGLTQVFLSEFIHNMITTDPQSQYRTHQLITIYLADILTTEKYLLQEYATLLKLLGATTLKK</sequence>
<proteinExistence type="predicted"/>
<dbReference type="EMBL" id="JACWZY010000012">
    <property type="protein sequence ID" value="MBD2702122.1"/>
    <property type="molecule type" value="Genomic_DNA"/>
</dbReference>
<organism evidence="2 3">
    <name type="scientific">Spirosoma profusum</name>
    <dbReference type="NCBI Taxonomy" id="2771354"/>
    <lineage>
        <taxon>Bacteria</taxon>
        <taxon>Pseudomonadati</taxon>
        <taxon>Bacteroidota</taxon>
        <taxon>Cytophagia</taxon>
        <taxon>Cytophagales</taxon>
        <taxon>Cytophagaceae</taxon>
        <taxon>Spirosoma</taxon>
    </lineage>
</organism>